<name>A0ABS1D3S0_9PROT</name>
<keyword evidence="4" id="KW-1185">Reference proteome</keyword>
<dbReference type="RefSeq" id="WP_133221666.1">
    <property type="nucleotide sequence ID" value="NZ_NRSG01000265.1"/>
</dbReference>
<dbReference type="SUPFAM" id="SSF48317">
    <property type="entry name" value="Acid phosphatase/Vanadium-dependent haloperoxidase"/>
    <property type="match status" value="1"/>
</dbReference>
<gene>
    <name evidence="3" type="ORF">CKO45_23605</name>
</gene>
<reference evidence="3 4" key="1">
    <citation type="journal article" date="2020" name="Microorganisms">
        <title>Osmotic Adaptation and Compatible Solute Biosynthesis of Phototrophic Bacteria as Revealed from Genome Analyses.</title>
        <authorList>
            <person name="Imhoff J.F."/>
            <person name="Rahn T."/>
            <person name="Kunzel S."/>
            <person name="Keller A."/>
            <person name="Neulinger S.C."/>
        </authorList>
    </citation>
    <scope>NUCLEOTIDE SEQUENCE [LARGE SCALE GENOMIC DNA]</scope>
    <source>
        <strain evidence="3 4">DSM 15382</strain>
    </source>
</reference>
<feature type="domain" description="Phosphatidic acid phosphatase type 2/haloperoxidase" evidence="2">
    <location>
        <begin position="194"/>
        <end position="278"/>
    </location>
</feature>
<evidence type="ECO:0000313" key="3">
    <source>
        <dbReference type="EMBL" id="MBK1661201.1"/>
    </source>
</evidence>
<comment type="caution">
    <text evidence="3">The sequence shown here is derived from an EMBL/GenBank/DDBJ whole genome shotgun (WGS) entry which is preliminary data.</text>
</comment>
<accession>A0ABS1D3S0</accession>
<evidence type="ECO:0000313" key="4">
    <source>
        <dbReference type="Proteomes" id="UP000697995"/>
    </source>
</evidence>
<evidence type="ECO:0000256" key="1">
    <source>
        <dbReference type="SAM" id="MobiDB-lite"/>
    </source>
</evidence>
<dbReference type="Pfam" id="PF01569">
    <property type="entry name" value="PAP2"/>
    <property type="match status" value="1"/>
</dbReference>
<sequence length="303" mass="32845">MNNMGNMGNMGNSGNLGVSSGGGDFFTDRVDLPFVTETAALGTNPNVPVASLRLKEDLWEERNWNSEWYAWLVVDEFTQTDWRSKVEFDPNTGNGLAPWDDALTSEELDKLVKMAEDERADAMGEILAQAESYLSVASYFMNLLSVNAGSHPATARLLQIAGLVAIPPTVYAKAHASRKSIPAGSSPPAVTKNQPRPRPSHLLPALLSPLPTPGHPSHPSGHSTQAHLMALCLSNALQGARKDVLSPLLKTLAGRIGRNREIAGLHYPSDTKAGAHLADIIFDILKDLPHYKTTHGQAEMEWQ</sequence>
<protein>
    <recommendedName>
        <fullName evidence="2">Phosphatidic acid phosphatase type 2/haloperoxidase domain-containing protein</fullName>
    </recommendedName>
</protein>
<organism evidence="3 4">
    <name type="scientific">Paracraurococcus ruber</name>
    <dbReference type="NCBI Taxonomy" id="77675"/>
    <lineage>
        <taxon>Bacteria</taxon>
        <taxon>Pseudomonadati</taxon>
        <taxon>Pseudomonadota</taxon>
        <taxon>Alphaproteobacteria</taxon>
        <taxon>Acetobacterales</taxon>
        <taxon>Roseomonadaceae</taxon>
        <taxon>Paracraurococcus</taxon>
    </lineage>
</organism>
<feature type="compositionally biased region" description="Low complexity" evidence="1">
    <location>
        <begin position="200"/>
        <end position="209"/>
    </location>
</feature>
<dbReference type="Gene3D" id="1.20.144.10">
    <property type="entry name" value="Phosphatidic acid phosphatase type 2/haloperoxidase"/>
    <property type="match status" value="1"/>
</dbReference>
<dbReference type="InterPro" id="IPR000326">
    <property type="entry name" value="PAP2/HPO"/>
</dbReference>
<dbReference type="EMBL" id="NRSG01000265">
    <property type="protein sequence ID" value="MBK1661201.1"/>
    <property type="molecule type" value="Genomic_DNA"/>
</dbReference>
<evidence type="ECO:0000259" key="2">
    <source>
        <dbReference type="Pfam" id="PF01569"/>
    </source>
</evidence>
<feature type="region of interest" description="Disordered" evidence="1">
    <location>
        <begin position="177"/>
        <end position="223"/>
    </location>
</feature>
<dbReference type="Proteomes" id="UP000697995">
    <property type="component" value="Unassembled WGS sequence"/>
</dbReference>
<proteinExistence type="predicted"/>
<dbReference type="InterPro" id="IPR036938">
    <property type="entry name" value="PAP2/HPO_sf"/>
</dbReference>